<dbReference type="InterPro" id="IPR027417">
    <property type="entry name" value="P-loop_NTPase"/>
</dbReference>
<accession>A0A166W4G3</accession>
<dbReference type="Pfam" id="PF25601">
    <property type="entry name" value="AAA_lid_14"/>
    <property type="match status" value="1"/>
</dbReference>
<evidence type="ECO:0000313" key="9">
    <source>
        <dbReference type="Proteomes" id="UP000076643"/>
    </source>
</evidence>
<organism evidence="8 9">
    <name type="scientific">Pseudoalteromonas luteoviolacea DSM 6061</name>
    <dbReference type="NCBI Taxonomy" id="1365250"/>
    <lineage>
        <taxon>Bacteria</taxon>
        <taxon>Pseudomonadati</taxon>
        <taxon>Pseudomonadota</taxon>
        <taxon>Gammaproteobacteria</taxon>
        <taxon>Alteromonadales</taxon>
        <taxon>Pseudoalteromonadaceae</taxon>
        <taxon>Pseudoalteromonas</taxon>
    </lineage>
</organism>
<evidence type="ECO:0000256" key="4">
    <source>
        <dbReference type="ARBA" id="ARBA00023125"/>
    </source>
</evidence>
<dbReference type="PROSITE" id="PS01124">
    <property type="entry name" value="HTH_ARAC_FAMILY_2"/>
    <property type="match status" value="1"/>
</dbReference>
<dbReference type="Gene3D" id="1.10.10.60">
    <property type="entry name" value="Homeodomain-like"/>
    <property type="match status" value="2"/>
</dbReference>
<dbReference type="EMBL" id="AUYB01000112">
    <property type="protein sequence ID" value="KZN35398.1"/>
    <property type="molecule type" value="Genomic_DNA"/>
</dbReference>
<dbReference type="SUPFAM" id="SSF46689">
    <property type="entry name" value="Homeodomain-like"/>
    <property type="match status" value="2"/>
</dbReference>
<dbReference type="SMART" id="SM00342">
    <property type="entry name" value="HTH_ARAC"/>
    <property type="match status" value="1"/>
</dbReference>
<dbReference type="PATRIC" id="fig|1365250.3.peg.3364"/>
<dbReference type="GO" id="GO:0003700">
    <property type="term" value="F:DNA-binding transcription factor activity"/>
    <property type="evidence" value="ECO:0007669"/>
    <property type="project" value="InterPro"/>
</dbReference>
<dbReference type="AlphaFoldDB" id="A0A166W4G3"/>
<gene>
    <name evidence="8" type="ORF">N475_18825</name>
</gene>
<protein>
    <recommendedName>
        <fullName evidence="10">HTH araC/xylS-type domain-containing protein</fullName>
    </recommendedName>
</protein>
<dbReference type="InterPro" id="IPR009057">
    <property type="entry name" value="Homeodomain-like_sf"/>
</dbReference>
<dbReference type="Gene3D" id="1.10.8.60">
    <property type="match status" value="1"/>
</dbReference>
<dbReference type="InterPro" id="IPR018060">
    <property type="entry name" value="HTH_AraC"/>
</dbReference>
<keyword evidence="9" id="KW-1185">Reference proteome</keyword>
<evidence type="ECO:0008006" key="10">
    <source>
        <dbReference type="Google" id="ProtNLM"/>
    </source>
</evidence>
<evidence type="ECO:0000313" key="8">
    <source>
        <dbReference type="EMBL" id="KZN35398.1"/>
    </source>
</evidence>
<evidence type="ECO:0000256" key="3">
    <source>
        <dbReference type="ARBA" id="ARBA00023015"/>
    </source>
</evidence>
<feature type="domain" description="HTH araC/xylS-type" evidence="6">
    <location>
        <begin position="394"/>
        <end position="493"/>
    </location>
</feature>
<keyword evidence="2" id="KW-0067">ATP-binding</keyword>
<name>A0A166W4G3_9GAMM</name>
<dbReference type="Pfam" id="PF12833">
    <property type="entry name" value="HTH_18"/>
    <property type="match status" value="1"/>
</dbReference>
<proteinExistence type="predicted"/>
<dbReference type="GO" id="GO:0005524">
    <property type="term" value="F:ATP binding"/>
    <property type="evidence" value="ECO:0007669"/>
    <property type="project" value="UniProtKB-KW"/>
</dbReference>
<dbReference type="RefSeq" id="WP_063358516.1">
    <property type="nucleotide sequence ID" value="NZ_AQHB01000035.1"/>
</dbReference>
<evidence type="ECO:0000256" key="1">
    <source>
        <dbReference type="ARBA" id="ARBA00022741"/>
    </source>
</evidence>
<keyword evidence="5" id="KW-0804">Transcription</keyword>
<dbReference type="SUPFAM" id="SSF52540">
    <property type="entry name" value="P-loop containing nucleoside triphosphate hydrolases"/>
    <property type="match status" value="1"/>
</dbReference>
<dbReference type="Proteomes" id="UP000076643">
    <property type="component" value="Unassembled WGS sequence"/>
</dbReference>
<evidence type="ECO:0000259" key="6">
    <source>
        <dbReference type="PROSITE" id="PS01124"/>
    </source>
</evidence>
<evidence type="ECO:0000256" key="2">
    <source>
        <dbReference type="ARBA" id="ARBA00022840"/>
    </source>
</evidence>
<dbReference type="PROSITE" id="PS00041">
    <property type="entry name" value="HTH_ARAC_FAMILY_1"/>
    <property type="match status" value="1"/>
</dbReference>
<feature type="domain" description="Sigma-54 factor interaction" evidence="7">
    <location>
        <begin position="130"/>
        <end position="342"/>
    </location>
</feature>
<dbReference type="Pfam" id="PF14532">
    <property type="entry name" value="Sigma54_activ_2"/>
    <property type="match status" value="1"/>
</dbReference>
<comment type="caution">
    <text evidence="8">The sequence shown here is derived from an EMBL/GenBank/DDBJ whole genome shotgun (WGS) entry which is preliminary data.</text>
</comment>
<dbReference type="InterPro" id="IPR058031">
    <property type="entry name" value="AAA_lid_NorR"/>
</dbReference>
<evidence type="ECO:0000256" key="5">
    <source>
        <dbReference type="ARBA" id="ARBA00023163"/>
    </source>
</evidence>
<dbReference type="InterPro" id="IPR018062">
    <property type="entry name" value="HTH_AraC-typ_CS"/>
</dbReference>
<evidence type="ECO:0000259" key="7">
    <source>
        <dbReference type="PROSITE" id="PS50045"/>
    </source>
</evidence>
<dbReference type="InterPro" id="IPR002078">
    <property type="entry name" value="Sigma_54_int"/>
</dbReference>
<keyword evidence="1" id="KW-0547">Nucleotide-binding</keyword>
<keyword evidence="4" id="KW-0238">DNA-binding</keyword>
<dbReference type="Gene3D" id="3.40.50.300">
    <property type="entry name" value="P-loop containing nucleotide triphosphate hydrolases"/>
    <property type="match status" value="1"/>
</dbReference>
<reference evidence="8 9" key="1">
    <citation type="submission" date="2013-07" db="EMBL/GenBank/DDBJ databases">
        <title>Comparative Genomic and Metabolomic Analysis of Twelve Strains of Pseudoalteromonas luteoviolacea.</title>
        <authorList>
            <person name="Vynne N.G."/>
            <person name="Mansson M."/>
            <person name="Gram L."/>
        </authorList>
    </citation>
    <scope>NUCLEOTIDE SEQUENCE [LARGE SCALE GENOMIC DNA]</scope>
    <source>
        <strain evidence="8 9">DSM 6061</strain>
    </source>
</reference>
<dbReference type="PANTHER" id="PTHR32071">
    <property type="entry name" value="TRANSCRIPTIONAL REGULATORY PROTEIN"/>
    <property type="match status" value="1"/>
</dbReference>
<dbReference type="PROSITE" id="PS50045">
    <property type="entry name" value="SIGMA54_INTERACT_4"/>
    <property type="match status" value="1"/>
</dbReference>
<dbReference type="GO" id="GO:0043565">
    <property type="term" value="F:sequence-specific DNA binding"/>
    <property type="evidence" value="ECO:0007669"/>
    <property type="project" value="InterPro"/>
</dbReference>
<sequence length="496" mass="57056">MNESTLSAISPSDAIENQLPLTQSLTRYLNARCSENTLRQLSLEVEDRTQQLKTHIVFNQENNLEDNGHQSYPIVYQRKRIGALNLLKKHDLPSPTQSELSLLSSQIGILVKRNAIQALSSKYLGKKASLQGYSDQILNLEKTIERIAAKLCPVHIQAESGSEVVDVACSIHFSSYAKHHPFYEIDCASCDEQDFAKKLHHVNTAMNQGCIFFSHIDALSLTQQKYLLEQLTTQSKNSASYTSKIDLQRIRIISASESDIQSLVEQERFLPSLWHKLNFFSLQIPPLRERPDDIYILVEQLSELYQLSPQQQLTEQAKSVLKNYRWPNNLAELEKVLLRTFTLAQENDISEQTLVDIYPELAKTSALAQNPQHCVEYLLSGDLTPFNKYHPSLQKALSYILEHWQRDISLKELAANAYVSSSHLSYLFKRALQRSFKQILAELRIRKACQLIEQNPNLRITDLCMEVGFGDLSHFEKIFRRYTQMSPREYKKRQQP</sequence>
<keyword evidence="3" id="KW-0805">Transcription regulation</keyword>